<accession>A0ABX0JMD2</accession>
<reference evidence="1" key="1">
    <citation type="submission" date="2020-03" db="EMBL/GenBank/DDBJ databases">
        <title>Draft sequencing of Paenibacilllus sp. S3N08.</title>
        <authorList>
            <person name="Kim D.-U."/>
        </authorList>
    </citation>
    <scope>NUCLEOTIDE SEQUENCE</scope>
    <source>
        <strain evidence="1">S3N08</strain>
    </source>
</reference>
<sequence>MQLSASGKRFVRAYAHEKQKAFLDGFARAFHYFGGVPALGLLDNLKSAVVKVLEGRDRLEQRNNRFPENWRKKTSPNGFNYHLLEFIELSLCH</sequence>
<comment type="caution">
    <text evidence="1">The sequence shown here is derived from an EMBL/GenBank/DDBJ whole genome shotgun (WGS) entry which is preliminary data.</text>
</comment>
<organism evidence="1 2">
    <name type="scientific">Paenibacillus agricola</name>
    <dbReference type="NCBI Taxonomy" id="2716264"/>
    <lineage>
        <taxon>Bacteria</taxon>
        <taxon>Bacillati</taxon>
        <taxon>Bacillota</taxon>
        <taxon>Bacilli</taxon>
        <taxon>Bacillales</taxon>
        <taxon>Paenibacillaceae</taxon>
        <taxon>Paenibacillus</taxon>
    </lineage>
</organism>
<evidence type="ECO:0008006" key="3">
    <source>
        <dbReference type="Google" id="ProtNLM"/>
    </source>
</evidence>
<evidence type="ECO:0000313" key="1">
    <source>
        <dbReference type="EMBL" id="NHN35606.1"/>
    </source>
</evidence>
<dbReference type="EMBL" id="JAAOIW010000048">
    <property type="protein sequence ID" value="NHN35606.1"/>
    <property type="molecule type" value="Genomic_DNA"/>
</dbReference>
<protein>
    <recommendedName>
        <fullName evidence="3">Transposase</fullName>
    </recommendedName>
</protein>
<name>A0ABX0JMD2_9BACL</name>
<gene>
    <name evidence="1" type="ORF">G9U52_38670</name>
</gene>
<dbReference type="Proteomes" id="UP001165962">
    <property type="component" value="Unassembled WGS sequence"/>
</dbReference>
<proteinExistence type="predicted"/>
<keyword evidence="2" id="KW-1185">Reference proteome</keyword>
<evidence type="ECO:0000313" key="2">
    <source>
        <dbReference type="Proteomes" id="UP001165962"/>
    </source>
</evidence>